<sequence>MPPPRSTEHVVLSVLSAAALAALAILAWRAVGWLGVGVLGLLVLFIAVRVELEGNRPMGPQMTPGLYADQYRSEVEAEPAARAGRRAERLSVIGAARLARLFGAVLAVTGFGLFLLL</sequence>
<feature type="transmembrane region" description="Helical" evidence="1">
    <location>
        <begin position="34"/>
        <end position="52"/>
    </location>
</feature>
<gene>
    <name evidence="2" type="ORF">IED13_12765</name>
</gene>
<keyword evidence="1" id="KW-1133">Transmembrane helix</keyword>
<comment type="caution">
    <text evidence="2">The sequence shown here is derived from an EMBL/GenBank/DDBJ whole genome shotgun (WGS) entry which is preliminary data.</text>
</comment>
<evidence type="ECO:0000313" key="2">
    <source>
        <dbReference type="EMBL" id="MBD3846573.1"/>
    </source>
</evidence>
<protein>
    <submittedName>
        <fullName evidence="2">Uncharacterized protein</fullName>
    </submittedName>
</protein>
<keyword evidence="1" id="KW-0472">Membrane</keyword>
<keyword evidence="1" id="KW-0812">Transmembrane</keyword>
<reference evidence="2" key="1">
    <citation type="submission" date="2020-09" db="EMBL/GenBank/DDBJ databases">
        <title>Bosea spartocytisi sp. nov. a root nodule endophyte of Spartocytisus supranubius in the high mountain ecosystem fo the Teide National Park (Canary Islands, Spain).</title>
        <authorList>
            <person name="Pulido-Suarez L."/>
            <person name="Peix A."/>
            <person name="Igual J.M."/>
            <person name="Socas-Perez N."/>
            <person name="Velazquez E."/>
            <person name="Flores-Felix J.D."/>
            <person name="Leon-Barrios M."/>
        </authorList>
    </citation>
    <scope>NUCLEOTIDE SEQUENCE</scope>
    <source>
        <strain evidence="2">SSUT16</strain>
    </source>
</reference>
<proteinExistence type="predicted"/>
<dbReference type="RefSeq" id="WP_191124380.1">
    <property type="nucleotide sequence ID" value="NZ_JACXWY010000006.1"/>
</dbReference>
<name>A0A927E897_9HYPH</name>
<dbReference type="EMBL" id="JACXWY010000006">
    <property type="protein sequence ID" value="MBD3846573.1"/>
    <property type="molecule type" value="Genomic_DNA"/>
</dbReference>
<accession>A0A927E897</accession>
<feature type="transmembrane region" description="Helical" evidence="1">
    <location>
        <begin position="98"/>
        <end position="116"/>
    </location>
</feature>
<evidence type="ECO:0000313" key="3">
    <source>
        <dbReference type="Proteomes" id="UP000619295"/>
    </source>
</evidence>
<dbReference type="AlphaFoldDB" id="A0A927E897"/>
<dbReference type="Proteomes" id="UP000619295">
    <property type="component" value="Unassembled WGS sequence"/>
</dbReference>
<keyword evidence="3" id="KW-1185">Reference proteome</keyword>
<evidence type="ECO:0000256" key="1">
    <source>
        <dbReference type="SAM" id="Phobius"/>
    </source>
</evidence>
<organism evidence="2 3">
    <name type="scientific">Bosea spartocytisi</name>
    <dbReference type="NCBI Taxonomy" id="2773451"/>
    <lineage>
        <taxon>Bacteria</taxon>
        <taxon>Pseudomonadati</taxon>
        <taxon>Pseudomonadota</taxon>
        <taxon>Alphaproteobacteria</taxon>
        <taxon>Hyphomicrobiales</taxon>
        <taxon>Boseaceae</taxon>
        <taxon>Bosea</taxon>
    </lineage>
</organism>